<dbReference type="Pfam" id="PF13231">
    <property type="entry name" value="PMT_2"/>
    <property type="match status" value="1"/>
</dbReference>
<dbReference type="InterPro" id="IPR038731">
    <property type="entry name" value="RgtA/B/C-like"/>
</dbReference>
<feature type="transmembrane region" description="Helical" evidence="1">
    <location>
        <begin position="7"/>
        <end position="25"/>
    </location>
</feature>
<feature type="transmembrane region" description="Helical" evidence="1">
    <location>
        <begin position="373"/>
        <end position="393"/>
    </location>
</feature>
<feature type="transmembrane region" description="Helical" evidence="1">
    <location>
        <begin position="162"/>
        <end position="180"/>
    </location>
</feature>
<comment type="caution">
    <text evidence="3">The sequence shown here is derived from an EMBL/GenBank/DDBJ whole genome shotgun (WGS) entry which is preliminary data.</text>
</comment>
<reference evidence="3 4" key="1">
    <citation type="submission" date="2024-09" db="EMBL/GenBank/DDBJ databases">
        <title>Laminarin stimulates single cell rates of sulfate reduction while oxygen inhibits transcriptomic activity in coastal marine sediment.</title>
        <authorList>
            <person name="Lindsay M."/>
            <person name="Orcutt B."/>
            <person name="Emerson D."/>
            <person name="Stepanauskas R."/>
            <person name="D'Angelo T."/>
        </authorList>
    </citation>
    <scope>NUCLEOTIDE SEQUENCE [LARGE SCALE GENOMIC DNA]</scope>
    <source>
        <strain evidence="3">SAG AM-311-K15</strain>
    </source>
</reference>
<sequence length="456" mass="52799">MIKKPLIVILFCLYISSAALYFLIIPPWQGADEPTHFEQVVIFSERGFFDPAPKMRIDYALQSKIIQSMDEYNFWRYVGVPRPAELPTTFAQTPFLSLVASQRLKPELYYRVAGLLLKHVPGEILVQQLYCLRILSFLFSSICLVMVFKIGLIIFNNNSYRAAIILCFVLLLPQYNMLSVTVNNDTMFLAAYFSFLYSLLNSNESERKIWYICQVLLWGLLSMMIERVGLMVLPMALFHWWHKLPSVRIILLLKWCCFLIILGVIFSTVLTWISPHISYKITDLAAMNYIRLTIGTISSIEINYSFWHYLQVYMNSFFCALGWTRYGFNSTIFALIYALTGASVAGFLLSHFKIKKFGSGEKYILHRDGLRTLLFNLVFLFVVSVLTTWFKGFLAQGRFLFPVLWPLGYIFCFGFINLLAGLKVPFKYATVVLYFILFILNIHTIFFVLGPAFQVQ</sequence>
<keyword evidence="3" id="KW-0808">Transferase</keyword>
<feature type="transmembrane region" description="Helical" evidence="1">
    <location>
        <begin position="285"/>
        <end position="306"/>
    </location>
</feature>
<evidence type="ECO:0000313" key="4">
    <source>
        <dbReference type="Proteomes" id="UP001594351"/>
    </source>
</evidence>
<evidence type="ECO:0000313" key="3">
    <source>
        <dbReference type="EMBL" id="MFC1852950.1"/>
    </source>
</evidence>
<protein>
    <submittedName>
        <fullName evidence="3">Glycosyltransferase family 39 protein</fullName>
        <ecNumber evidence="3">2.4.-.-</ecNumber>
    </submittedName>
</protein>
<keyword evidence="4" id="KW-1185">Reference proteome</keyword>
<name>A0ABV6Z3C7_UNCC1</name>
<proteinExistence type="predicted"/>
<feature type="transmembrane region" description="Helical" evidence="1">
    <location>
        <begin position="134"/>
        <end position="155"/>
    </location>
</feature>
<feature type="transmembrane region" description="Helical" evidence="1">
    <location>
        <begin position="186"/>
        <end position="203"/>
    </location>
</feature>
<feature type="transmembrane region" description="Helical" evidence="1">
    <location>
        <begin position="249"/>
        <end position="273"/>
    </location>
</feature>
<keyword evidence="1" id="KW-1133">Transmembrane helix</keyword>
<evidence type="ECO:0000259" key="2">
    <source>
        <dbReference type="Pfam" id="PF13231"/>
    </source>
</evidence>
<dbReference type="EC" id="2.4.-.-" evidence="3"/>
<accession>A0ABV6Z3C7</accession>
<keyword evidence="1" id="KW-0812">Transmembrane</keyword>
<keyword evidence="3" id="KW-0328">Glycosyltransferase</keyword>
<gene>
    <name evidence="3" type="ORF">ACFL27_22350</name>
</gene>
<keyword evidence="1" id="KW-0472">Membrane</keyword>
<feature type="transmembrane region" description="Helical" evidence="1">
    <location>
        <begin position="431"/>
        <end position="453"/>
    </location>
</feature>
<feature type="transmembrane region" description="Helical" evidence="1">
    <location>
        <begin position="215"/>
        <end position="237"/>
    </location>
</feature>
<feature type="transmembrane region" description="Helical" evidence="1">
    <location>
        <begin position="399"/>
        <end position="419"/>
    </location>
</feature>
<feature type="transmembrane region" description="Helical" evidence="1">
    <location>
        <begin position="326"/>
        <end position="352"/>
    </location>
</feature>
<dbReference type="EMBL" id="JBHPBY010000394">
    <property type="protein sequence ID" value="MFC1852950.1"/>
    <property type="molecule type" value="Genomic_DNA"/>
</dbReference>
<evidence type="ECO:0000256" key="1">
    <source>
        <dbReference type="SAM" id="Phobius"/>
    </source>
</evidence>
<dbReference type="Proteomes" id="UP001594351">
    <property type="component" value="Unassembled WGS sequence"/>
</dbReference>
<feature type="domain" description="Glycosyltransferase RgtA/B/C/D-like" evidence="2">
    <location>
        <begin position="131"/>
        <end position="272"/>
    </location>
</feature>
<organism evidence="3 4">
    <name type="scientific">candidate division CSSED10-310 bacterium</name>
    <dbReference type="NCBI Taxonomy" id="2855610"/>
    <lineage>
        <taxon>Bacteria</taxon>
        <taxon>Bacteria division CSSED10-310</taxon>
    </lineage>
</organism>
<dbReference type="GO" id="GO:0016757">
    <property type="term" value="F:glycosyltransferase activity"/>
    <property type="evidence" value="ECO:0007669"/>
    <property type="project" value="UniProtKB-KW"/>
</dbReference>